<dbReference type="GO" id="GO:0004321">
    <property type="term" value="F:fatty-acyl-CoA synthase activity"/>
    <property type="evidence" value="ECO:0007669"/>
    <property type="project" value="UniProtKB-EC"/>
</dbReference>
<name>A0A9W8B9W6_9FUNG</name>
<dbReference type="SUPFAM" id="SSF53901">
    <property type="entry name" value="Thiolase-like"/>
    <property type="match status" value="1"/>
</dbReference>
<reference evidence="1" key="1">
    <citation type="submission" date="2022-07" db="EMBL/GenBank/DDBJ databases">
        <title>Phylogenomic reconstructions and comparative analyses of Kickxellomycotina fungi.</title>
        <authorList>
            <person name="Reynolds N.K."/>
            <person name="Stajich J.E."/>
            <person name="Barry K."/>
            <person name="Grigoriev I.V."/>
            <person name="Crous P."/>
            <person name="Smith M.E."/>
        </authorList>
    </citation>
    <scope>NUCLEOTIDE SEQUENCE</scope>
    <source>
        <strain evidence="1">IMI 214461</strain>
    </source>
</reference>
<keyword evidence="1" id="KW-0012">Acyltransferase</keyword>
<keyword evidence="1" id="KW-0808">Transferase</keyword>
<dbReference type="OrthoDB" id="4251012at2759"/>
<dbReference type="Gene3D" id="3.40.47.10">
    <property type="match status" value="1"/>
</dbReference>
<keyword evidence="2" id="KW-1185">Reference proteome</keyword>
<proteinExistence type="predicted"/>
<dbReference type="EC" id="2.3.1.86" evidence="1"/>
<dbReference type="Proteomes" id="UP001150907">
    <property type="component" value="Unassembled WGS sequence"/>
</dbReference>
<protein>
    <submittedName>
        <fullName evidence="1">Fatty acid synthase alpha subunit Lsd1</fullName>
        <ecNumber evidence="1">2.3.1.86</ecNumber>
    </submittedName>
</protein>
<accession>A0A9W8B9W6</accession>
<evidence type="ECO:0000313" key="2">
    <source>
        <dbReference type="Proteomes" id="UP001150907"/>
    </source>
</evidence>
<organism evidence="1 2">
    <name type="scientific">Coemansia thaxteri</name>
    <dbReference type="NCBI Taxonomy" id="2663907"/>
    <lineage>
        <taxon>Eukaryota</taxon>
        <taxon>Fungi</taxon>
        <taxon>Fungi incertae sedis</taxon>
        <taxon>Zoopagomycota</taxon>
        <taxon>Kickxellomycotina</taxon>
        <taxon>Kickxellomycetes</taxon>
        <taxon>Kickxellales</taxon>
        <taxon>Kickxellaceae</taxon>
        <taxon>Coemansia</taxon>
    </lineage>
</organism>
<comment type="caution">
    <text evidence="1">The sequence shown here is derived from an EMBL/GenBank/DDBJ whole genome shotgun (WGS) entry which is preliminary data.</text>
</comment>
<sequence length="190" mass="21040">MANDKNESGVLNLQLQKIGRTPGHAVPAVCQKWLCGHSKGATGAYMLNGAVQSLRTGLVPGNRNADNIDPEFQNYEYIVYPSRSIQTAGIKAALLKSFGFGQVGGEVLVVHADYLFATLTQEQLDQYNVKLQQRDVKAGRYWQDTLVGKHSFVQVKSHPPFTPEQEHAVFLDPLARAKYDSASGEYRFQV</sequence>
<dbReference type="AlphaFoldDB" id="A0A9W8B9W6"/>
<dbReference type="InterPro" id="IPR016039">
    <property type="entry name" value="Thiolase-like"/>
</dbReference>
<gene>
    <name evidence="1" type="primary">fas2_13</name>
    <name evidence="1" type="ORF">H4R26_005071</name>
</gene>
<dbReference type="EMBL" id="JANBQF010000710">
    <property type="protein sequence ID" value="KAJ1999424.1"/>
    <property type="molecule type" value="Genomic_DNA"/>
</dbReference>
<evidence type="ECO:0000313" key="1">
    <source>
        <dbReference type="EMBL" id="KAJ1999424.1"/>
    </source>
</evidence>